<evidence type="ECO:0000313" key="3">
    <source>
        <dbReference type="Proteomes" id="UP001218218"/>
    </source>
</evidence>
<feature type="compositionally biased region" description="Basic residues" evidence="1">
    <location>
        <begin position="577"/>
        <end position="589"/>
    </location>
</feature>
<feature type="compositionally biased region" description="Acidic residues" evidence="1">
    <location>
        <begin position="783"/>
        <end position="809"/>
    </location>
</feature>
<feature type="compositionally biased region" description="Acidic residues" evidence="1">
    <location>
        <begin position="43"/>
        <end position="55"/>
    </location>
</feature>
<reference evidence="2" key="1">
    <citation type="submission" date="2023-03" db="EMBL/GenBank/DDBJ databases">
        <title>Massive genome expansion in bonnet fungi (Mycena s.s.) driven by repeated elements and novel gene families across ecological guilds.</title>
        <authorList>
            <consortium name="Lawrence Berkeley National Laboratory"/>
            <person name="Harder C.B."/>
            <person name="Miyauchi S."/>
            <person name="Viragh M."/>
            <person name="Kuo A."/>
            <person name="Thoen E."/>
            <person name="Andreopoulos B."/>
            <person name="Lu D."/>
            <person name="Skrede I."/>
            <person name="Drula E."/>
            <person name="Henrissat B."/>
            <person name="Morin E."/>
            <person name="Kohler A."/>
            <person name="Barry K."/>
            <person name="LaButti K."/>
            <person name="Morin E."/>
            <person name="Salamov A."/>
            <person name="Lipzen A."/>
            <person name="Mereny Z."/>
            <person name="Hegedus B."/>
            <person name="Baldrian P."/>
            <person name="Stursova M."/>
            <person name="Weitz H."/>
            <person name="Taylor A."/>
            <person name="Grigoriev I.V."/>
            <person name="Nagy L.G."/>
            <person name="Martin F."/>
            <person name="Kauserud H."/>
        </authorList>
    </citation>
    <scope>NUCLEOTIDE SEQUENCE</scope>
    <source>
        <strain evidence="2">CBHHK002</strain>
    </source>
</reference>
<feature type="region of interest" description="Disordered" evidence="1">
    <location>
        <begin position="99"/>
        <end position="148"/>
    </location>
</feature>
<gene>
    <name evidence="2" type="ORF">DFH08DRAFT_953692</name>
</gene>
<protein>
    <submittedName>
        <fullName evidence="2">Uncharacterized protein</fullName>
    </submittedName>
</protein>
<dbReference type="Proteomes" id="UP001218218">
    <property type="component" value="Unassembled WGS sequence"/>
</dbReference>
<feature type="region of interest" description="Disordered" evidence="1">
    <location>
        <begin position="460"/>
        <end position="826"/>
    </location>
</feature>
<dbReference type="EMBL" id="JARIHO010000007">
    <property type="protein sequence ID" value="KAJ7358567.1"/>
    <property type="molecule type" value="Genomic_DNA"/>
</dbReference>
<evidence type="ECO:0000256" key="1">
    <source>
        <dbReference type="SAM" id="MobiDB-lite"/>
    </source>
</evidence>
<feature type="region of interest" description="Disordered" evidence="1">
    <location>
        <begin position="1"/>
        <end position="85"/>
    </location>
</feature>
<comment type="caution">
    <text evidence="2">The sequence shown here is derived from an EMBL/GenBank/DDBJ whole genome shotgun (WGS) entry which is preliminary data.</text>
</comment>
<feature type="compositionally biased region" description="Basic and acidic residues" evidence="1">
    <location>
        <begin position="670"/>
        <end position="701"/>
    </location>
</feature>
<feature type="compositionally biased region" description="Acidic residues" evidence="1">
    <location>
        <begin position="485"/>
        <end position="500"/>
    </location>
</feature>
<organism evidence="2 3">
    <name type="scientific">Mycena albidolilacea</name>
    <dbReference type="NCBI Taxonomy" id="1033008"/>
    <lineage>
        <taxon>Eukaryota</taxon>
        <taxon>Fungi</taxon>
        <taxon>Dikarya</taxon>
        <taxon>Basidiomycota</taxon>
        <taxon>Agaricomycotina</taxon>
        <taxon>Agaricomycetes</taxon>
        <taxon>Agaricomycetidae</taxon>
        <taxon>Agaricales</taxon>
        <taxon>Marasmiineae</taxon>
        <taxon>Mycenaceae</taxon>
        <taxon>Mycena</taxon>
    </lineage>
</organism>
<accession>A0AAD7AHB0</accession>
<feature type="compositionally biased region" description="Low complexity" evidence="1">
    <location>
        <begin position="761"/>
        <end position="781"/>
    </location>
</feature>
<name>A0AAD7AHB0_9AGAR</name>
<evidence type="ECO:0000313" key="2">
    <source>
        <dbReference type="EMBL" id="KAJ7358567.1"/>
    </source>
</evidence>
<sequence length="826" mass="91707">MSENNDSGSDRDEIRSSATGGRNSDNDEDPTGACHVKGAVADSDNENEDSSDEEPACAGLKKRRAVADSDNENEDSSDEDPARVGLKKRHIVDFEVEDSEWEDVPDGTLPGLGTTTHRSRNPQLLTNARRKQRRPAPSGPNVRASAVRRRETGVKRLEALAEDLNVWEEEREERVQELAKKHGMKAHEVRRQMLGLSTYGARRKPSLYNAKVSRIMARLNAGRGVGERYRIPEVKRMVAADPSMLDGFSKAETKEMIKQVLENRQKKARGTRANNLSAAADARRTMDRLMLEITNLAERVGMIGFAMFSRGHSHDKTVPVTIQSWGALDFFWEVLKRDPADILHLLELWAVSRERGKPKKNKLLEMQQECTGMINTGLRTVLGVTKCAMNYESYIQKLVLGKGVGLVNWPAGVDFKWMSLQSAVGPLQILLDSLKCGTTQWKVLTAPEKKKLMDQYEEMMERGEVKVKEKSRKTTLRKAKKAPIVEDDEEEGEEDEDEQEDPRARKASKPAPKPSRGEPAHRNPAAKPKPTRKPATRDDDEGSDEERPAYPKHAAKPSRKRSTHDDDEGSDDDRPAHPKRAAKTTRKRSTRDDDEVNEGRTAKRKPARKPSTHEDDEDDEVRPTPAKPSKPARRPSPRHNDTGSDSEPPSRVNPVKPKPVRKQSASKPKTAHERLRALVQKGREVNDKARRKARLEGDGGTKRKRAECEDGDDNGGGERKAKKARRAEGEDEPPSGRLKPKPLYRGKETTGAAGPSASDEGATAPSPPTTATSGKSTGRIALEAEEEVVIDVDDVDPDDEEGDVEGDELVDNRGAGDNDQEDTDDV</sequence>
<feature type="compositionally biased region" description="Acidic residues" evidence="1">
    <location>
        <begin position="69"/>
        <end position="79"/>
    </location>
</feature>
<keyword evidence="3" id="KW-1185">Reference proteome</keyword>
<dbReference type="AlphaFoldDB" id="A0AAD7AHB0"/>
<feature type="compositionally biased region" description="Basic residues" evidence="1">
    <location>
        <begin position="553"/>
        <end position="562"/>
    </location>
</feature>
<feature type="compositionally biased region" description="Basic residues" evidence="1">
    <location>
        <begin position="469"/>
        <end position="481"/>
    </location>
</feature>
<feature type="compositionally biased region" description="Low complexity" evidence="1">
    <location>
        <begin position="107"/>
        <end position="116"/>
    </location>
</feature>
<proteinExistence type="predicted"/>